<feature type="signal peptide" evidence="2">
    <location>
        <begin position="1"/>
        <end position="19"/>
    </location>
</feature>
<dbReference type="Pfam" id="PF13387">
    <property type="entry name" value="Lnb_N"/>
    <property type="match status" value="1"/>
</dbReference>
<evidence type="ECO:0000256" key="2">
    <source>
        <dbReference type="SAM" id="SignalP"/>
    </source>
</evidence>
<keyword evidence="1" id="KW-0472">Membrane</keyword>
<keyword evidence="1" id="KW-0812">Transmembrane</keyword>
<evidence type="ECO:0000259" key="4">
    <source>
        <dbReference type="Pfam" id="PF25221"/>
    </source>
</evidence>
<dbReference type="Pfam" id="PF25221">
    <property type="entry name" value="5TMH_Lnb"/>
    <property type="match status" value="1"/>
</dbReference>
<proteinExistence type="predicted"/>
<feature type="transmembrane region" description="Helical" evidence="1">
    <location>
        <begin position="283"/>
        <end position="301"/>
    </location>
</feature>
<feature type="chain" id="PRO_5017307201" evidence="2">
    <location>
        <begin position="20"/>
        <end position="383"/>
    </location>
</feature>
<evidence type="ECO:0000259" key="3">
    <source>
        <dbReference type="Pfam" id="PF13387"/>
    </source>
</evidence>
<protein>
    <submittedName>
        <fullName evidence="5">DUF4105 domain-containing protein</fullName>
    </submittedName>
</protein>
<feature type="transmembrane region" description="Helical" evidence="1">
    <location>
        <begin position="338"/>
        <end position="354"/>
    </location>
</feature>
<dbReference type="OrthoDB" id="319167at2"/>
<evidence type="ECO:0000313" key="6">
    <source>
        <dbReference type="Proteomes" id="UP000266118"/>
    </source>
</evidence>
<dbReference type="InterPro" id="IPR025178">
    <property type="entry name" value="Lnb_N"/>
</dbReference>
<evidence type="ECO:0000313" key="5">
    <source>
        <dbReference type="EMBL" id="AYD47519.1"/>
    </source>
</evidence>
<feature type="domain" description="Lnb N-terminal periplasmic" evidence="3">
    <location>
        <begin position="24"/>
        <end position="169"/>
    </location>
</feature>
<feature type="domain" description="Lnb-like transmembrane" evidence="4">
    <location>
        <begin position="251"/>
        <end position="377"/>
    </location>
</feature>
<dbReference type="Proteomes" id="UP000266118">
    <property type="component" value="Chromosome"/>
</dbReference>
<sequence>MKYFWGLLLSFFLLQTATAQNPDSLHVKISLLTCAPGNELYSTFGHTAIRIIDSTQHSDFVFNYGTFDFDQPNFYLKFVRGKLNFMVDAERFYDFIYEYQITKRSVVEQDLRLSNEQKKFIIDFLYNNYLPANRYYKYDFLFDNCATRIRDILFKKTTGVRLANSIIPPNTTARDLIYYYLDKAGQPWSKLGIDLLLGSVMDRKIDNNAAMFLPDFLSKGVAHATINGKPYVLKETTILNAPTPIQPSGKYMPLIVITIICICFLFLFYIGRKNKLFTNFLDVFLLYISGLLGLLMLFMWFCTDHQTCANNYNLLWALPTNFIAAFFIWKKKEWIRKYFFFATVITALLLAFWFELPQHFNIALIPFVLLMLTRYGKLARKLR</sequence>
<dbReference type="KEGG" id="ark:D6B99_07830"/>
<dbReference type="RefSeq" id="WP_119986730.1">
    <property type="nucleotide sequence ID" value="NZ_CP032489.1"/>
</dbReference>
<dbReference type="EMBL" id="CP032489">
    <property type="protein sequence ID" value="AYD47519.1"/>
    <property type="molecule type" value="Genomic_DNA"/>
</dbReference>
<organism evidence="5 6">
    <name type="scientific">Arachidicoccus soli</name>
    <dbReference type="NCBI Taxonomy" id="2341117"/>
    <lineage>
        <taxon>Bacteria</taxon>
        <taxon>Pseudomonadati</taxon>
        <taxon>Bacteroidota</taxon>
        <taxon>Chitinophagia</taxon>
        <taxon>Chitinophagales</taxon>
        <taxon>Chitinophagaceae</taxon>
        <taxon>Arachidicoccus</taxon>
    </lineage>
</organism>
<accession>A0A386HPE4</accession>
<feature type="transmembrane region" description="Helical" evidence="1">
    <location>
        <begin position="313"/>
        <end position="329"/>
    </location>
</feature>
<dbReference type="InterPro" id="IPR057436">
    <property type="entry name" value="5TMH_Lnb"/>
</dbReference>
<keyword evidence="2" id="KW-0732">Signal</keyword>
<feature type="transmembrane region" description="Helical" evidence="1">
    <location>
        <begin position="251"/>
        <end position="271"/>
    </location>
</feature>
<keyword evidence="1" id="KW-1133">Transmembrane helix</keyword>
<feature type="transmembrane region" description="Helical" evidence="1">
    <location>
        <begin position="360"/>
        <end position="376"/>
    </location>
</feature>
<gene>
    <name evidence="5" type="ORF">D6B99_07830</name>
</gene>
<reference evidence="5 6" key="1">
    <citation type="submission" date="2018-09" db="EMBL/GenBank/DDBJ databases">
        <title>Arachidicoccus sp. nov., a bacterium isolated from soil.</title>
        <authorList>
            <person name="Weon H.-Y."/>
            <person name="Kwon S.-W."/>
            <person name="Lee S.A."/>
        </authorList>
    </citation>
    <scope>NUCLEOTIDE SEQUENCE [LARGE SCALE GENOMIC DNA]</scope>
    <source>
        <strain evidence="5 6">KIS59-12</strain>
    </source>
</reference>
<name>A0A386HPE4_9BACT</name>
<keyword evidence="6" id="KW-1185">Reference proteome</keyword>
<evidence type="ECO:0000256" key="1">
    <source>
        <dbReference type="SAM" id="Phobius"/>
    </source>
</evidence>
<dbReference type="AlphaFoldDB" id="A0A386HPE4"/>